<keyword evidence="14 17" id="KW-0496">Mitochondrion</keyword>
<feature type="transmembrane region" description="Helical" evidence="17">
    <location>
        <begin position="424"/>
        <end position="444"/>
    </location>
</feature>
<feature type="transmembrane region" description="Helical" evidence="17">
    <location>
        <begin position="372"/>
        <end position="403"/>
    </location>
</feature>
<organism evidence="20">
    <name type="scientific">Dendrocerus sp. ZJUH_2016009</name>
    <dbReference type="NCBI Taxonomy" id="2491154"/>
    <lineage>
        <taxon>Eukaryota</taxon>
        <taxon>Metazoa</taxon>
        <taxon>Ecdysozoa</taxon>
        <taxon>Arthropoda</taxon>
        <taxon>Hexapoda</taxon>
        <taxon>Insecta</taxon>
        <taxon>Pterygota</taxon>
        <taxon>Neoptera</taxon>
        <taxon>Endopterygota</taxon>
        <taxon>Hymenoptera</taxon>
        <taxon>Apocrita</taxon>
        <taxon>Ceraphronoidea</taxon>
        <taxon>Megaspilidae</taxon>
        <taxon>Dendrocerus</taxon>
    </lineage>
</organism>
<evidence type="ECO:0000256" key="1">
    <source>
        <dbReference type="ARBA" id="ARBA00003257"/>
    </source>
</evidence>
<feature type="transmembrane region" description="Helical" evidence="17">
    <location>
        <begin position="274"/>
        <end position="293"/>
    </location>
</feature>
<dbReference type="PANTHER" id="PTHR43507:SF20">
    <property type="entry name" value="NADH-UBIQUINONE OXIDOREDUCTASE CHAIN 4"/>
    <property type="match status" value="1"/>
</dbReference>
<comment type="similarity">
    <text evidence="3 17">Belongs to the complex I subunit 4 family.</text>
</comment>
<feature type="transmembrane region" description="Helical" evidence="17">
    <location>
        <begin position="218"/>
        <end position="240"/>
    </location>
</feature>
<dbReference type="Pfam" id="PF00361">
    <property type="entry name" value="Proton_antipo_M"/>
    <property type="match status" value="1"/>
</dbReference>
<evidence type="ECO:0000256" key="6">
    <source>
        <dbReference type="ARBA" id="ARBA00022448"/>
    </source>
</evidence>
<protein>
    <recommendedName>
        <fullName evidence="5 17">NADH-ubiquinone oxidoreductase chain 4</fullName>
        <ecNumber evidence="4 17">7.1.1.2</ecNumber>
    </recommendedName>
</protein>
<feature type="domain" description="NADH:ubiquinone oxidoreductase chain 4 N-terminal" evidence="19">
    <location>
        <begin position="1"/>
        <end position="104"/>
    </location>
</feature>
<evidence type="ECO:0000256" key="10">
    <source>
        <dbReference type="ARBA" id="ARBA00022982"/>
    </source>
</evidence>
<evidence type="ECO:0000256" key="7">
    <source>
        <dbReference type="ARBA" id="ARBA00022660"/>
    </source>
</evidence>
<evidence type="ECO:0000259" key="19">
    <source>
        <dbReference type="Pfam" id="PF01059"/>
    </source>
</evidence>
<feature type="transmembrane region" description="Helical" evidence="17">
    <location>
        <begin position="6"/>
        <end position="23"/>
    </location>
</feature>
<dbReference type="GO" id="GO:0031966">
    <property type="term" value="C:mitochondrial membrane"/>
    <property type="evidence" value="ECO:0007669"/>
    <property type="project" value="UniProtKB-SubCell"/>
</dbReference>
<accession>A0A3S8V0J0</accession>
<evidence type="ECO:0000256" key="5">
    <source>
        <dbReference type="ARBA" id="ARBA00021006"/>
    </source>
</evidence>
<geneLocation type="mitochondrion" evidence="20"/>
<evidence type="ECO:0000259" key="18">
    <source>
        <dbReference type="Pfam" id="PF00361"/>
    </source>
</evidence>
<comment type="function">
    <text evidence="17">Core subunit of the mitochondrial membrane respiratory chain NADH dehydrogenase (Complex I) which catalyzes electron transfer from NADH through the respiratory chain, using ubiquinone as an electron acceptor. Essential for the catalytic activity and assembly of complex I.</text>
</comment>
<keyword evidence="9" id="KW-1278">Translocase</keyword>
<evidence type="ECO:0000256" key="15">
    <source>
        <dbReference type="ARBA" id="ARBA00023136"/>
    </source>
</evidence>
<evidence type="ECO:0000256" key="11">
    <source>
        <dbReference type="ARBA" id="ARBA00022989"/>
    </source>
</evidence>
<comment type="function">
    <text evidence="1">Core subunit of the mitochondrial membrane respiratory chain NADH dehydrogenase (Complex I) that is believed to belong to the minimal assembly required for catalysis. Complex I functions in the transfer of electrons from NADH to the respiratory chain. The immediate electron acceptor for the enzyme is believed to be ubiquinone.</text>
</comment>
<dbReference type="Pfam" id="PF01059">
    <property type="entry name" value="Oxidored_q5_N"/>
    <property type="match status" value="1"/>
</dbReference>
<evidence type="ECO:0000256" key="3">
    <source>
        <dbReference type="ARBA" id="ARBA00009025"/>
    </source>
</evidence>
<evidence type="ECO:0000256" key="2">
    <source>
        <dbReference type="ARBA" id="ARBA00004225"/>
    </source>
</evidence>
<feature type="transmembrane region" description="Helical" evidence="17">
    <location>
        <begin position="58"/>
        <end position="79"/>
    </location>
</feature>
<evidence type="ECO:0000256" key="14">
    <source>
        <dbReference type="ARBA" id="ARBA00023128"/>
    </source>
</evidence>
<keyword evidence="15 17" id="KW-0472">Membrane</keyword>
<evidence type="ECO:0000256" key="9">
    <source>
        <dbReference type="ARBA" id="ARBA00022967"/>
    </source>
</evidence>
<dbReference type="EMBL" id="MG923490">
    <property type="protein sequence ID" value="AZL93173.1"/>
    <property type="molecule type" value="Genomic_DNA"/>
</dbReference>
<feature type="transmembrane region" description="Helical" evidence="17">
    <location>
        <begin position="332"/>
        <end position="352"/>
    </location>
</feature>
<dbReference type="InterPro" id="IPR003918">
    <property type="entry name" value="NADH_UbQ_OxRdtase"/>
</dbReference>
<name>A0A3S8V0J0_9HYME</name>
<evidence type="ECO:0000256" key="16">
    <source>
        <dbReference type="ARBA" id="ARBA00049551"/>
    </source>
</evidence>
<evidence type="ECO:0000313" key="20">
    <source>
        <dbReference type="EMBL" id="AZL93173.1"/>
    </source>
</evidence>
<feature type="transmembrane region" description="Helical" evidence="17">
    <location>
        <begin position="185"/>
        <end position="206"/>
    </location>
</feature>
<feature type="transmembrane region" description="Helical" evidence="17">
    <location>
        <begin position="246"/>
        <end position="267"/>
    </location>
</feature>
<feature type="transmembrane region" description="Helical" evidence="17">
    <location>
        <begin position="115"/>
        <end position="134"/>
    </location>
</feature>
<dbReference type="GO" id="GO:0042773">
    <property type="term" value="P:ATP synthesis coupled electron transport"/>
    <property type="evidence" value="ECO:0007669"/>
    <property type="project" value="InterPro"/>
</dbReference>
<keyword evidence="13 17" id="KW-0830">Ubiquinone</keyword>
<dbReference type="PRINTS" id="PR01437">
    <property type="entry name" value="NUOXDRDTASE4"/>
</dbReference>
<evidence type="ECO:0000256" key="4">
    <source>
        <dbReference type="ARBA" id="ARBA00012944"/>
    </source>
</evidence>
<comment type="catalytic activity">
    <reaction evidence="16 17">
        <text>a ubiquinone + NADH + 5 H(+)(in) = a ubiquinol + NAD(+) + 4 H(+)(out)</text>
        <dbReference type="Rhea" id="RHEA:29091"/>
        <dbReference type="Rhea" id="RHEA-COMP:9565"/>
        <dbReference type="Rhea" id="RHEA-COMP:9566"/>
        <dbReference type="ChEBI" id="CHEBI:15378"/>
        <dbReference type="ChEBI" id="CHEBI:16389"/>
        <dbReference type="ChEBI" id="CHEBI:17976"/>
        <dbReference type="ChEBI" id="CHEBI:57540"/>
        <dbReference type="ChEBI" id="CHEBI:57945"/>
        <dbReference type="EC" id="7.1.1.2"/>
    </reaction>
</comment>
<gene>
    <name evidence="20" type="primary">nad4</name>
</gene>
<dbReference type="GO" id="GO:0008137">
    <property type="term" value="F:NADH dehydrogenase (ubiquinone) activity"/>
    <property type="evidence" value="ECO:0007669"/>
    <property type="project" value="UniProtKB-UniRule"/>
</dbReference>
<dbReference type="EC" id="7.1.1.2" evidence="4 17"/>
<comment type="subcellular location">
    <subcellularLocation>
        <location evidence="2 17">Mitochondrion membrane</location>
        <topology evidence="2 17">Multi-pass membrane protein</topology>
    </subcellularLocation>
</comment>
<sequence length="445" mass="51382">MMKFIFMNLFSLFMVLSLINYFNIQLMFMFSLMFMLFSMVVFGVDFFSMVYLFMGVDVVSYILLLLLMWMGFMILLASLSSLNLGYFNRKFMLVFLILMVSLVMVFLVLNLFLFYLMFEFSLIPMFFMVLGWGFQYDRVEAGFYMFIYTFIYSLPLLMCLCLIDYQNLSMVYLLSNMGMLMDSYIYLFLNLAFLVKLPIYSFHMWLPKAHVEASVGGSMILASVMLKLGSYGILRFMLMFLNSYNLYSFSLVLWSILGSVMASLVCLRQMDLKILVAYSSVVHMGVLLGGLILLKNMSILGGVIIMISHGLCSSGMFVLVNLVYERLSSRNIFMNKGLVSVFPYLTVLWFIISVNNMSSPPSLNLFGEYLLLLVIGGGYLGFMWIMGLVMFLSACYSIFFYSYSQYGEINLNLFCMVNVSVRENLVLLMHLIPLNLLFLNLFLFI</sequence>
<keyword evidence="6 17" id="KW-0813">Transport</keyword>
<feature type="domain" description="NADH:quinone oxidoreductase/Mrp antiporter transmembrane" evidence="18">
    <location>
        <begin position="110"/>
        <end position="389"/>
    </location>
</feature>
<keyword evidence="10 17" id="KW-0249">Electron transport</keyword>
<evidence type="ECO:0000256" key="17">
    <source>
        <dbReference type="RuleBase" id="RU003297"/>
    </source>
</evidence>
<feature type="transmembrane region" description="Helical" evidence="17">
    <location>
        <begin position="91"/>
        <end position="109"/>
    </location>
</feature>
<evidence type="ECO:0000256" key="12">
    <source>
        <dbReference type="ARBA" id="ARBA00023027"/>
    </source>
</evidence>
<keyword evidence="12 17" id="KW-0520">NAD</keyword>
<feature type="transmembrane region" description="Helical" evidence="17">
    <location>
        <begin position="30"/>
        <end position="52"/>
    </location>
</feature>
<proteinExistence type="inferred from homology"/>
<dbReference type="InterPro" id="IPR001750">
    <property type="entry name" value="ND/Mrp_TM"/>
</dbReference>
<reference evidence="20" key="1">
    <citation type="journal article" date="2018" name="Mol. Phylogenet. Evol.">
        <title>Mitochondrial phylogenomics of the Hymenoptera.</title>
        <authorList>
            <person name="Tang P."/>
            <person name="Zhu J.C."/>
            <person name="Zheng B.Y."/>
            <person name="Wei S.J."/>
            <person name="Sharkey M."/>
            <person name="Chen X.X."/>
            <person name="Vogler A.P."/>
        </authorList>
    </citation>
    <scope>NUCLEOTIDE SEQUENCE</scope>
</reference>
<keyword evidence="11 17" id="KW-1133">Transmembrane helix</keyword>
<dbReference type="AlphaFoldDB" id="A0A3S8V0J0"/>
<keyword evidence="8 17" id="KW-0812">Transmembrane</keyword>
<evidence type="ECO:0000256" key="8">
    <source>
        <dbReference type="ARBA" id="ARBA00022692"/>
    </source>
</evidence>
<dbReference type="InterPro" id="IPR000260">
    <property type="entry name" value="NADH4_N"/>
</dbReference>
<dbReference type="PANTHER" id="PTHR43507">
    <property type="entry name" value="NADH-UBIQUINONE OXIDOREDUCTASE CHAIN 4"/>
    <property type="match status" value="1"/>
</dbReference>
<evidence type="ECO:0000256" key="13">
    <source>
        <dbReference type="ARBA" id="ARBA00023075"/>
    </source>
</evidence>
<dbReference type="GO" id="GO:0048039">
    <property type="term" value="F:ubiquinone binding"/>
    <property type="evidence" value="ECO:0007669"/>
    <property type="project" value="TreeGrafter"/>
</dbReference>
<feature type="transmembrane region" description="Helical" evidence="17">
    <location>
        <begin position="141"/>
        <end position="165"/>
    </location>
</feature>
<keyword evidence="7 17" id="KW-0679">Respiratory chain</keyword>
<feature type="transmembrane region" description="Helical" evidence="17">
    <location>
        <begin position="299"/>
        <end position="320"/>
    </location>
</feature>
<dbReference type="GO" id="GO:0003954">
    <property type="term" value="F:NADH dehydrogenase activity"/>
    <property type="evidence" value="ECO:0007669"/>
    <property type="project" value="TreeGrafter"/>
</dbReference>
<dbReference type="GO" id="GO:0015990">
    <property type="term" value="P:electron transport coupled proton transport"/>
    <property type="evidence" value="ECO:0007669"/>
    <property type="project" value="TreeGrafter"/>
</dbReference>